<proteinExistence type="inferred from homology"/>
<dbReference type="AlphaFoldDB" id="A0A7W9A3J7"/>
<evidence type="ECO:0000256" key="10">
    <source>
        <dbReference type="ARBA" id="ARBA00023004"/>
    </source>
</evidence>
<dbReference type="RefSeq" id="WP_123288056.1">
    <property type="nucleotide sequence ID" value="NZ_JACIJB010000005.1"/>
</dbReference>
<dbReference type="InterPro" id="IPR011577">
    <property type="entry name" value="Cyt_b561_bac/Ni-Hgenase"/>
</dbReference>
<dbReference type="InterPro" id="IPR016174">
    <property type="entry name" value="Di-haem_cyt_TM"/>
</dbReference>
<name>A0A7W9A3J7_9CAUL</name>
<feature type="transmembrane region" description="Helical" evidence="12">
    <location>
        <begin position="24"/>
        <end position="44"/>
    </location>
</feature>
<organism evidence="14 15">
    <name type="scientific">Brevundimonas halotolerans</name>
    <dbReference type="NCBI Taxonomy" id="69670"/>
    <lineage>
        <taxon>Bacteria</taxon>
        <taxon>Pseudomonadati</taxon>
        <taxon>Pseudomonadota</taxon>
        <taxon>Alphaproteobacteria</taxon>
        <taxon>Caulobacterales</taxon>
        <taxon>Caulobacteraceae</taxon>
        <taxon>Brevundimonas</taxon>
    </lineage>
</organism>
<sequence>MTRPDRPLGPDRVATWRHPWPVRLTHWVNVICLVFLLMTGLQILKAHPHLYWGLDSTFDDAWISFGTIPGWLTLPGYRDLAAGRNWHFFFAWIFVANGMLYLLYILFSGRLARMMEPSREELAHIPDSVVEHAKLKFPEGEAARTYNVIQKLTYLVVLLILLPMMLVTGLGMSPMMNAAIPELLPILGGRQSARTLHFIAAMGITAFAVVHVLLVFLSGPLNNLRSMVTGWYVIRTEPEPSEETSDDRDPS</sequence>
<dbReference type="GO" id="GO:0022904">
    <property type="term" value="P:respiratory electron transport chain"/>
    <property type="evidence" value="ECO:0007669"/>
    <property type="project" value="InterPro"/>
</dbReference>
<evidence type="ECO:0000313" key="15">
    <source>
        <dbReference type="Proteomes" id="UP000548978"/>
    </source>
</evidence>
<reference evidence="14 15" key="1">
    <citation type="submission" date="2020-08" db="EMBL/GenBank/DDBJ databases">
        <title>Genomic Encyclopedia of Type Strains, Phase IV (KMG-IV): sequencing the most valuable type-strain genomes for metagenomic binning, comparative biology and taxonomic classification.</title>
        <authorList>
            <person name="Goeker M."/>
        </authorList>
    </citation>
    <scope>NUCLEOTIDE SEQUENCE [LARGE SCALE GENOMIC DNA]</scope>
    <source>
        <strain evidence="14 15">DSM 24448</strain>
    </source>
</reference>
<feature type="domain" description="Cytochrome b561 bacterial/Ni-hydrogenase" evidence="13">
    <location>
        <begin position="17"/>
        <end position="230"/>
    </location>
</feature>
<keyword evidence="15" id="KW-1185">Reference proteome</keyword>
<evidence type="ECO:0000256" key="3">
    <source>
        <dbReference type="ARBA" id="ARBA00022448"/>
    </source>
</evidence>
<dbReference type="PANTHER" id="PTHR30485:SF1">
    <property type="entry name" value="CYTOCHROME YDHU-RELATED"/>
    <property type="match status" value="1"/>
</dbReference>
<dbReference type="GO" id="GO:0005886">
    <property type="term" value="C:plasma membrane"/>
    <property type="evidence" value="ECO:0007669"/>
    <property type="project" value="UniProtKB-SubCell"/>
</dbReference>
<comment type="subcellular location">
    <subcellularLocation>
        <location evidence="1">Cell membrane</location>
        <topology evidence="1">Multi-pass membrane protein</topology>
    </subcellularLocation>
</comment>
<keyword evidence="5" id="KW-0349">Heme</keyword>
<evidence type="ECO:0000256" key="2">
    <source>
        <dbReference type="ARBA" id="ARBA00008622"/>
    </source>
</evidence>
<keyword evidence="11 12" id="KW-0472">Membrane</keyword>
<dbReference type="InterPro" id="IPR051542">
    <property type="entry name" value="Hydrogenase_cytochrome"/>
</dbReference>
<comment type="caution">
    <text evidence="14">The sequence shown here is derived from an EMBL/GenBank/DDBJ whole genome shotgun (WGS) entry which is preliminary data.</text>
</comment>
<evidence type="ECO:0000256" key="8">
    <source>
        <dbReference type="ARBA" id="ARBA00022982"/>
    </source>
</evidence>
<feature type="transmembrane region" description="Helical" evidence="12">
    <location>
        <begin position="86"/>
        <end position="107"/>
    </location>
</feature>
<keyword evidence="7" id="KW-0479">Metal-binding</keyword>
<dbReference type="PRINTS" id="PR00161">
    <property type="entry name" value="NIHGNASECYTB"/>
</dbReference>
<evidence type="ECO:0000256" key="12">
    <source>
        <dbReference type="SAM" id="Phobius"/>
    </source>
</evidence>
<feature type="transmembrane region" description="Helical" evidence="12">
    <location>
        <begin position="196"/>
        <end position="217"/>
    </location>
</feature>
<evidence type="ECO:0000256" key="11">
    <source>
        <dbReference type="ARBA" id="ARBA00023136"/>
    </source>
</evidence>
<evidence type="ECO:0000256" key="5">
    <source>
        <dbReference type="ARBA" id="ARBA00022617"/>
    </source>
</evidence>
<dbReference type="GO" id="GO:0009055">
    <property type="term" value="F:electron transfer activity"/>
    <property type="evidence" value="ECO:0007669"/>
    <property type="project" value="InterPro"/>
</dbReference>
<keyword evidence="4" id="KW-1003">Cell membrane</keyword>
<keyword evidence="10" id="KW-0408">Iron</keyword>
<dbReference type="GO" id="GO:0020037">
    <property type="term" value="F:heme binding"/>
    <property type="evidence" value="ECO:0007669"/>
    <property type="project" value="TreeGrafter"/>
</dbReference>
<keyword evidence="9 12" id="KW-1133">Transmembrane helix</keyword>
<gene>
    <name evidence="14" type="ORF">FHS65_001558</name>
</gene>
<dbReference type="GO" id="GO:0005506">
    <property type="term" value="F:iron ion binding"/>
    <property type="evidence" value="ECO:0007669"/>
    <property type="project" value="InterPro"/>
</dbReference>
<evidence type="ECO:0000256" key="4">
    <source>
        <dbReference type="ARBA" id="ARBA00022475"/>
    </source>
</evidence>
<dbReference type="InterPro" id="IPR000516">
    <property type="entry name" value="Ni-dep_Hydgase_cyt-B"/>
</dbReference>
<feature type="transmembrane region" description="Helical" evidence="12">
    <location>
        <begin position="152"/>
        <end position="176"/>
    </location>
</feature>
<dbReference type="OrthoDB" id="9781740at2"/>
<dbReference type="SUPFAM" id="SSF81342">
    <property type="entry name" value="Transmembrane di-heme cytochromes"/>
    <property type="match status" value="1"/>
</dbReference>
<dbReference type="Gene3D" id="1.20.950.20">
    <property type="entry name" value="Transmembrane di-heme cytochromes, Chain C"/>
    <property type="match status" value="1"/>
</dbReference>
<evidence type="ECO:0000256" key="1">
    <source>
        <dbReference type="ARBA" id="ARBA00004651"/>
    </source>
</evidence>
<evidence type="ECO:0000256" key="9">
    <source>
        <dbReference type="ARBA" id="ARBA00022989"/>
    </source>
</evidence>
<protein>
    <submittedName>
        <fullName evidence="14">Thiosulfate reductase cytochrome b subunit</fullName>
    </submittedName>
</protein>
<keyword evidence="6 12" id="KW-0812">Transmembrane</keyword>
<dbReference type="Pfam" id="PF01292">
    <property type="entry name" value="Ni_hydr_CYTB"/>
    <property type="match status" value="1"/>
</dbReference>
<keyword evidence="3" id="KW-0813">Transport</keyword>
<comment type="similarity">
    <text evidence="2">Belongs to the HupC/HyaC/HydC family.</text>
</comment>
<dbReference type="EMBL" id="JACIJB010000005">
    <property type="protein sequence ID" value="MBB5660807.1"/>
    <property type="molecule type" value="Genomic_DNA"/>
</dbReference>
<keyword evidence="8" id="KW-0249">Electron transport</keyword>
<dbReference type="Proteomes" id="UP000548978">
    <property type="component" value="Unassembled WGS sequence"/>
</dbReference>
<evidence type="ECO:0000313" key="14">
    <source>
        <dbReference type="EMBL" id="MBB5660807.1"/>
    </source>
</evidence>
<accession>A0A7W9A3J7</accession>
<dbReference type="PROSITE" id="PS00882">
    <property type="entry name" value="NI_HGENASE_CYTB_1"/>
    <property type="match status" value="1"/>
</dbReference>
<evidence type="ECO:0000256" key="6">
    <source>
        <dbReference type="ARBA" id="ARBA00022692"/>
    </source>
</evidence>
<evidence type="ECO:0000259" key="13">
    <source>
        <dbReference type="Pfam" id="PF01292"/>
    </source>
</evidence>
<dbReference type="PANTHER" id="PTHR30485">
    <property type="entry name" value="NI/FE-HYDROGENASE 1 B-TYPE CYTOCHROME SUBUNIT"/>
    <property type="match status" value="1"/>
</dbReference>
<evidence type="ECO:0000256" key="7">
    <source>
        <dbReference type="ARBA" id="ARBA00022723"/>
    </source>
</evidence>